<dbReference type="InterPro" id="IPR027483">
    <property type="entry name" value="PInositol-4-P-4/5-kinase_C_sf"/>
</dbReference>
<dbReference type="GO" id="GO:0005524">
    <property type="term" value="F:ATP binding"/>
    <property type="evidence" value="ECO:0007669"/>
    <property type="project" value="UniProtKB-UniRule"/>
</dbReference>
<dbReference type="GO" id="GO:0046854">
    <property type="term" value="P:phosphatidylinositol phosphate biosynthetic process"/>
    <property type="evidence" value="ECO:0007669"/>
    <property type="project" value="TreeGrafter"/>
</dbReference>
<feature type="compositionally biased region" description="Basic and acidic residues" evidence="2">
    <location>
        <begin position="162"/>
        <end position="171"/>
    </location>
</feature>
<dbReference type="Pfam" id="PF01504">
    <property type="entry name" value="PIP5K"/>
    <property type="match status" value="1"/>
</dbReference>
<dbReference type="GO" id="GO:0016308">
    <property type="term" value="F:1-phosphatidylinositol-4-phosphate 5-kinase activity"/>
    <property type="evidence" value="ECO:0007669"/>
    <property type="project" value="TreeGrafter"/>
</dbReference>
<accession>A0A8H7NIR8</accession>
<evidence type="ECO:0000259" key="3">
    <source>
        <dbReference type="PROSITE" id="PS51455"/>
    </source>
</evidence>
<dbReference type="PANTHER" id="PTHR23086">
    <property type="entry name" value="PHOSPHATIDYLINOSITOL-4-PHOSPHATE 5-KINASE"/>
    <property type="match status" value="1"/>
</dbReference>
<keyword evidence="1" id="KW-0418">Kinase</keyword>
<comment type="caution">
    <text evidence="4">The sequence shown here is derived from an EMBL/GenBank/DDBJ whole genome shotgun (WGS) entry which is preliminary data.</text>
</comment>
<dbReference type="AlphaFoldDB" id="A0A8H7NIR8"/>
<proteinExistence type="predicted"/>
<feature type="compositionally biased region" description="Basic and acidic residues" evidence="2">
    <location>
        <begin position="140"/>
        <end position="155"/>
    </location>
</feature>
<evidence type="ECO:0000313" key="4">
    <source>
        <dbReference type="EMBL" id="KAF9756751.1"/>
    </source>
</evidence>
<dbReference type="InterPro" id="IPR002498">
    <property type="entry name" value="PInositol-4-P-4/5-kinase_core"/>
</dbReference>
<protein>
    <recommendedName>
        <fullName evidence="3">PIPK domain-containing protein</fullName>
    </recommendedName>
</protein>
<sequence length="244" mass="27710">MPEVLTEGQSRPGFVFNEDDGGFRATHEDNAPADEIYYLGVIDCLTHYGMIKKIEHFWKGLTSDKTQISALPPAQYGDRFYNFVEGNTMSVEEAKREEARLKAQEVTQSLESTIKPPKHHSIPPMPDHQPPAPPPGGRSPEGRETVEMASREAQRTEAAGMSEKHVPDRTLRAAVPYSDKRESLQREPILPSSKRQLKPQIFVQKLRQRISCCHQPELHPQLHRNRHRWLTLRLVSQTAPPVGD</sequence>
<feature type="domain" description="PIPK" evidence="3">
    <location>
        <begin position="1"/>
        <end position="88"/>
    </location>
</feature>
<dbReference type="InterPro" id="IPR023610">
    <property type="entry name" value="PInositol-4/5-P-5/4-kinase"/>
</dbReference>
<dbReference type="SUPFAM" id="SSF56104">
    <property type="entry name" value="SAICAR synthase-like"/>
    <property type="match status" value="1"/>
</dbReference>
<gene>
    <name evidence="4" type="ORF">IM811_007695</name>
</gene>
<dbReference type="Gene3D" id="3.30.810.10">
    <property type="entry name" value="2-Layer Sandwich"/>
    <property type="match status" value="1"/>
</dbReference>
<name>A0A8H7NIR8_BIOOC</name>
<dbReference type="PANTHER" id="PTHR23086:SF8">
    <property type="entry name" value="PHOSPHATIDYLINOSITOL 5-PHOSPHATE 4-KINASE, ISOFORM A"/>
    <property type="match status" value="1"/>
</dbReference>
<dbReference type="EMBL" id="JADCTT010000002">
    <property type="protein sequence ID" value="KAF9756751.1"/>
    <property type="molecule type" value="Genomic_DNA"/>
</dbReference>
<dbReference type="Proteomes" id="UP000616885">
    <property type="component" value="Unassembled WGS sequence"/>
</dbReference>
<dbReference type="GO" id="GO:0005886">
    <property type="term" value="C:plasma membrane"/>
    <property type="evidence" value="ECO:0007669"/>
    <property type="project" value="TreeGrafter"/>
</dbReference>
<feature type="compositionally biased region" description="Pro residues" evidence="2">
    <location>
        <begin position="123"/>
        <end position="137"/>
    </location>
</feature>
<keyword evidence="1" id="KW-0067">ATP-binding</keyword>
<keyword evidence="1" id="KW-0808">Transferase</keyword>
<reference evidence="4" key="1">
    <citation type="submission" date="2020-10" db="EMBL/GenBank/DDBJ databases">
        <title>High-Quality Genome Resource of Clonostachys rosea strain S41 by Oxford Nanopore Long-Read Sequencing.</title>
        <authorList>
            <person name="Wang H."/>
        </authorList>
    </citation>
    <scope>NUCLEOTIDE SEQUENCE</scope>
    <source>
        <strain evidence="4">S41</strain>
    </source>
</reference>
<organism evidence="4 5">
    <name type="scientific">Bionectria ochroleuca</name>
    <name type="common">Gliocladium roseum</name>
    <dbReference type="NCBI Taxonomy" id="29856"/>
    <lineage>
        <taxon>Eukaryota</taxon>
        <taxon>Fungi</taxon>
        <taxon>Dikarya</taxon>
        <taxon>Ascomycota</taxon>
        <taxon>Pezizomycotina</taxon>
        <taxon>Sordariomycetes</taxon>
        <taxon>Hypocreomycetidae</taxon>
        <taxon>Hypocreales</taxon>
        <taxon>Bionectriaceae</taxon>
        <taxon>Clonostachys</taxon>
    </lineage>
</organism>
<keyword evidence="1" id="KW-0547">Nucleotide-binding</keyword>
<evidence type="ECO:0000313" key="5">
    <source>
        <dbReference type="Proteomes" id="UP000616885"/>
    </source>
</evidence>
<feature type="region of interest" description="Disordered" evidence="2">
    <location>
        <begin position="101"/>
        <end position="173"/>
    </location>
</feature>
<dbReference type="PROSITE" id="PS51455">
    <property type="entry name" value="PIPK"/>
    <property type="match status" value="1"/>
</dbReference>
<evidence type="ECO:0000256" key="1">
    <source>
        <dbReference type="PROSITE-ProRule" id="PRU00781"/>
    </source>
</evidence>
<evidence type="ECO:0000256" key="2">
    <source>
        <dbReference type="SAM" id="MobiDB-lite"/>
    </source>
</evidence>